<name>A0ABW0MJ43_9BURK</name>
<evidence type="ECO:0000313" key="5">
    <source>
        <dbReference type="Proteomes" id="UP001596101"/>
    </source>
</evidence>
<reference evidence="5" key="1">
    <citation type="journal article" date="2019" name="Int. J. Syst. Evol. Microbiol.">
        <title>The Global Catalogue of Microorganisms (GCM) 10K type strain sequencing project: providing services to taxonomists for standard genome sequencing and annotation.</title>
        <authorList>
            <consortium name="The Broad Institute Genomics Platform"/>
            <consortium name="The Broad Institute Genome Sequencing Center for Infectious Disease"/>
            <person name="Wu L."/>
            <person name="Ma J."/>
        </authorList>
    </citation>
    <scope>NUCLEOTIDE SEQUENCE [LARGE SCALE GENOMIC DNA]</scope>
    <source>
        <strain evidence="5">CCUG 43111</strain>
    </source>
</reference>
<evidence type="ECO:0000256" key="1">
    <source>
        <dbReference type="SAM" id="Coils"/>
    </source>
</evidence>
<keyword evidence="1" id="KW-0175">Coiled coil</keyword>
<feature type="coiled-coil region" evidence="1">
    <location>
        <begin position="54"/>
        <end position="99"/>
    </location>
</feature>
<organism evidence="4 5">
    <name type="scientific">Massilia suwonensis</name>
    <dbReference type="NCBI Taxonomy" id="648895"/>
    <lineage>
        <taxon>Bacteria</taxon>
        <taxon>Pseudomonadati</taxon>
        <taxon>Pseudomonadota</taxon>
        <taxon>Betaproteobacteria</taxon>
        <taxon>Burkholderiales</taxon>
        <taxon>Oxalobacteraceae</taxon>
        <taxon>Telluria group</taxon>
        <taxon>Massilia</taxon>
    </lineage>
</organism>
<evidence type="ECO:0000313" key="4">
    <source>
        <dbReference type="EMBL" id="MFC5478230.1"/>
    </source>
</evidence>
<evidence type="ECO:0000259" key="3">
    <source>
        <dbReference type="Pfam" id="PF13511"/>
    </source>
</evidence>
<accession>A0ABW0MJ43</accession>
<comment type="caution">
    <text evidence="4">The sequence shown here is derived from an EMBL/GenBank/DDBJ whole genome shotgun (WGS) entry which is preliminary data.</text>
</comment>
<protein>
    <submittedName>
        <fullName evidence="4">DUF4124 domain-containing protein</fullName>
    </submittedName>
</protein>
<dbReference type="Proteomes" id="UP001596101">
    <property type="component" value="Unassembled WGS sequence"/>
</dbReference>
<feature type="signal peptide" evidence="2">
    <location>
        <begin position="1"/>
        <end position="19"/>
    </location>
</feature>
<sequence length="142" mass="15042">MKAMVLAFGMCALVGTAAAQTVYKCTVDGKVSYGEQPCAVGKSSELAVPPAPESKDAAQALERDKARLAALQKERSVVAAREERENARAARTAAATRQKCERLRLQVKWAGEDAARAGKEASASARLKARRQAEALAVQCPA</sequence>
<feature type="domain" description="DUF4124" evidence="3">
    <location>
        <begin position="10"/>
        <end position="59"/>
    </location>
</feature>
<gene>
    <name evidence="4" type="ORF">ACFPQ5_08515</name>
</gene>
<dbReference type="EMBL" id="JBHSMR010000013">
    <property type="protein sequence ID" value="MFC5478230.1"/>
    <property type="molecule type" value="Genomic_DNA"/>
</dbReference>
<proteinExistence type="predicted"/>
<keyword evidence="5" id="KW-1185">Reference proteome</keyword>
<dbReference type="RefSeq" id="WP_379753562.1">
    <property type="nucleotide sequence ID" value="NZ_JBHSMR010000013.1"/>
</dbReference>
<feature type="chain" id="PRO_5047264794" evidence="2">
    <location>
        <begin position="20"/>
        <end position="142"/>
    </location>
</feature>
<keyword evidence="2" id="KW-0732">Signal</keyword>
<dbReference type="Pfam" id="PF13511">
    <property type="entry name" value="DUF4124"/>
    <property type="match status" value="1"/>
</dbReference>
<evidence type="ECO:0000256" key="2">
    <source>
        <dbReference type="SAM" id="SignalP"/>
    </source>
</evidence>
<dbReference type="InterPro" id="IPR025392">
    <property type="entry name" value="DUF4124"/>
</dbReference>